<evidence type="ECO:0000256" key="4">
    <source>
        <dbReference type="SAM" id="MobiDB-lite"/>
    </source>
</evidence>
<feature type="repeat" description="WD" evidence="3">
    <location>
        <begin position="975"/>
        <end position="1016"/>
    </location>
</feature>
<keyword evidence="2" id="KW-0677">Repeat</keyword>
<accession>A0A074RVQ4</accession>
<dbReference type="Pfam" id="PF00400">
    <property type="entry name" value="WD40"/>
    <property type="match status" value="14"/>
</dbReference>
<dbReference type="InterPro" id="IPR036322">
    <property type="entry name" value="WD40_repeat_dom_sf"/>
</dbReference>
<dbReference type="PROSITE" id="PS00678">
    <property type="entry name" value="WD_REPEATS_1"/>
    <property type="match status" value="2"/>
</dbReference>
<name>A0A074RVQ4_9AGAM</name>
<evidence type="ECO:0000313" key="7">
    <source>
        <dbReference type="Proteomes" id="UP000027456"/>
    </source>
</evidence>
<dbReference type="EMBL" id="AZST01000201">
    <property type="protein sequence ID" value="KEP51009.1"/>
    <property type="molecule type" value="Genomic_DNA"/>
</dbReference>
<feature type="repeat" description="WD" evidence="3">
    <location>
        <begin position="1103"/>
        <end position="1144"/>
    </location>
</feature>
<gene>
    <name evidence="6" type="ORF">V565_069360</name>
</gene>
<dbReference type="SUPFAM" id="SSF52540">
    <property type="entry name" value="P-loop containing nucleoside triphosphate hydrolases"/>
    <property type="match status" value="1"/>
</dbReference>
<evidence type="ECO:0000259" key="5">
    <source>
        <dbReference type="PROSITE" id="PS50837"/>
    </source>
</evidence>
<dbReference type="InterPro" id="IPR011044">
    <property type="entry name" value="Quino_amine_DH_bsu"/>
</dbReference>
<feature type="domain" description="NACHT" evidence="5">
    <location>
        <begin position="265"/>
        <end position="410"/>
    </location>
</feature>
<keyword evidence="1 3" id="KW-0853">WD repeat</keyword>
<feature type="repeat" description="WD" evidence="3">
    <location>
        <begin position="845"/>
        <end position="886"/>
    </location>
</feature>
<dbReference type="InterPro" id="IPR019775">
    <property type="entry name" value="WD40_repeat_CS"/>
</dbReference>
<feature type="region of interest" description="Disordered" evidence="4">
    <location>
        <begin position="1"/>
        <end position="54"/>
    </location>
</feature>
<dbReference type="InterPro" id="IPR020472">
    <property type="entry name" value="WD40_PAC1"/>
</dbReference>
<dbReference type="Pfam" id="PF24883">
    <property type="entry name" value="NPHP3_N"/>
    <property type="match status" value="1"/>
</dbReference>
<dbReference type="PROSITE" id="PS50837">
    <property type="entry name" value="NACHT"/>
    <property type="match status" value="1"/>
</dbReference>
<dbReference type="CDD" id="cd00200">
    <property type="entry name" value="WD40"/>
    <property type="match status" value="3"/>
</dbReference>
<dbReference type="Gene3D" id="3.40.50.300">
    <property type="entry name" value="P-loop containing nucleotide triphosphate hydrolases"/>
    <property type="match status" value="1"/>
</dbReference>
<protein>
    <submittedName>
        <fullName evidence="6">Putative vegetative incompatibility protein HET-E-1</fullName>
    </submittedName>
</protein>
<sequence length="1479" mass="162454">MSFKKRRFNLTGSSGGPSGAGSNKRPKTNDRDINNASGSCSTSTPTVSTLPDPKVTLTTHGKAVSKVTGHAIISTLKGSMSLLLKGCGIFTPLESVVQDIVDVLEAIECTTEGNQDIYQLLSGLPQWAIVLSAYLSESQPGRMSKWVNNIISVLREESDYIRTRQQHWGANKLAKSEEETEALRQCYCRIESSFRQLQTDASLSTWKIADDHFKASRLNELHAVYDARYDSSFSEKIERKGCLGNTRVMVLETIRQWVKDPSGAKVHWMSGMAGTGKTAIAYTVCQELEKNRRLGASYFCFRASPNCQDVGRIFPTIAYQLAQSFYPFRSTLCRILGEDSSVIKRNLSVQFEYLIKLPILEVKTMLPEGLVVVIDGLDECTDSRTTRALLELLLEYTQVLPLRFFFTSRPELGISDLNVPRWHQTVLVMRLHDVQKEVVEGDIRTYLSVVLAKFNLSGEQIQKMAERAGVLFIYAVTLARYLLGGSPGSSTSSRLSAVLSGDSVLTGKQSRDVDYLYKTILDQIFENETLEESELELIQNVLWTVVCAREPVTKTTLAALLKADNEKIGAALQPLQSVLHISESSQVVATMHSSFPEFLLQSALAGSLHCDHVTHNKHLAARCFVVMEKQLQFNISGLRSSYIFDNDVQGLSRQVNAISSELYYACRYWAEHLRLSITCDQLLLHFGEFLRTRLLSWLEVLNLKKSIKQGPRALIAASEWLRIHESSPEISETGKFIRDAYTFTTTFAANPVCQSTPHLYLSMLPMTSARNRVRDNYWTHFKETAWVYRTTLNGREGVPLVTWEIGCDVTAVAYSPDAMRVAYGCQDGSIQVWDTYYGTRLNGRFKGHDKLISSLAFSPKGTHLISSSRDCIVRIWDAEKGVALDSFKDHTQPVNSVTFSPDGTRVASAGDDCTIRLRNSDSGALIAGPLQGHTSGVTSIAFSPDGARLVSGSYDCTIRVWATHIPNGTASAHPFKGHEAGILSVTFSPDGGRVASGSLDHSVRIWSSSTGILLASPFKGHTDSVSAVVFSTDGTRVISGSWDCTVRVWDASQSTQIAGPFTGHSQGVTCLALSPDSRTIISGSWDGYIHFWDAHAKPAESTVLGHTNAITCVEFSPDGASLISSSADSSICIWDAYTGELRHKPITGHAGGVNSTAFSPDKEVFLSGGDDCTARLWDATNGRMINVPPALHKAGITSVAFSPVDGTSFATGSHDNTLCVWNSQGTELANRFEGHTQSVTSLAFSPDGKHILSGSWDNTIRLWSTDTGDIVAQRPENNSESPDGHNDIVTCVAFAPDGTCIVSGSFDGTVQVRSASMDGQILAKLFERYANAVTSVVFSPNGARLVAGSRDGTIRMWDAQKGILISDRFEGHTDAVCSVAFAPDGQRLASGSNDHTIRIWEISAEHGPQGTWTMSPEGWLTDPLRRPVLWVPADIRKSFPRPPNTHLFHPRGSVTVTLPKVDLFDEIWRRRSDESDPSW</sequence>
<feature type="repeat" description="WD" evidence="3">
    <location>
        <begin position="1146"/>
        <end position="1187"/>
    </location>
</feature>
<evidence type="ECO:0000256" key="3">
    <source>
        <dbReference type="PROSITE-ProRule" id="PRU00221"/>
    </source>
</evidence>
<feature type="repeat" description="WD" evidence="3">
    <location>
        <begin position="1232"/>
        <end position="1273"/>
    </location>
</feature>
<dbReference type="PROSITE" id="PS50294">
    <property type="entry name" value="WD_REPEATS_REGION"/>
    <property type="match status" value="13"/>
</dbReference>
<dbReference type="InterPro" id="IPR007111">
    <property type="entry name" value="NACHT_NTPase"/>
</dbReference>
<evidence type="ECO:0000256" key="2">
    <source>
        <dbReference type="ARBA" id="ARBA00022737"/>
    </source>
</evidence>
<feature type="compositionally biased region" description="Polar residues" evidence="4">
    <location>
        <begin position="34"/>
        <end position="49"/>
    </location>
</feature>
<dbReference type="STRING" id="1423351.A0A074RVQ4"/>
<dbReference type="Proteomes" id="UP000027456">
    <property type="component" value="Unassembled WGS sequence"/>
</dbReference>
<dbReference type="InterPro" id="IPR015943">
    <property type="entry name" value="WD40/YVTN_repeat-like_dom_sf"/>
</dbReference>
<feature type="repeat" description="WD" evidence="3">
    <location>
        <begin position="930"/>
        <end position="961"/>
    </location>
</feature>
<feature type="repeat" description="WD" evidence="3">
    <location>
        <begin position="809"/>
        <end position="834"/>
    </location>
</feature>
<dbReference type="InterPro" id="IPR056884">
    <property type="entry name" value="NPHP3-like_N"/>
</dbReference>
<keyword evidence="7" id="KW-1185">Reference proteome</keyword>
<comment type="caution">
    <text evidence="6">The sequence shown here is derived from an EMBL/GenBank/DDBJ whole genome shotgun (WGS) entry which is preliminary data.</text>
</comment>
<feature type="repeat" description="WD" evidence="3">
    <location>
        <begin position="1061"/>
        <end position="1102"/>
    </location>
</feature>
<proteinExistence type="predicted"/>
<feature type="repeat" description="WD" evidence="3">
    <location>
        <begin position="1282"/>
        <end position="1312"/>
    </location>
</feature>
<reference evidence="6 7" key="1">
    <citation type="submission" date="2013-12" db="EMBL/GenBank/DDBJ databases">
        <authorList>
            <person name="Cubeta M."/>
            <person name="Pakala S."/>
            <person name="Fedorova N."/>
            <person name="Thomas E."/>
            <person name="Dean R."/>
            <person name="Jabaji S."/>
            <person name="Neate S."/>
            <person name="Toda T."/>
            <person name="Tavantzis S."/>
            <person name="Vilgalys R."/>
            <person name="Bharathan N."/>
            <person name="Pakala S."/>
            <person name="Losada L.S."/>
            <person name="Zafar N."/>
            <person name="Nierman W."/>
        </authorList>
    </citation>
    <scope>NUCLEOTIDE SEQUENCE [LARGE SCALE GENOMIC DNA]</scope>
    <source>
        <strain evidence="6 7">123E</strain>
    </source>
</reference>
<dbReference type="SUPFAM" id="SSF50978">
    <property type="entry name" value="WD40 repeat-like"/>
    <property type="match status" value="2"/>
</dbReference>
<feature type="repeat" description="WD" evidence="3">
    <location>
        <begin position="1369"/>
        <end position="1403"/>
    </location>
</feature>
<feature type="repeat" description="WD" evidence="3">
    <location>
        <begin position="887"/>
        <end position="928"/>
    </location>
</feature>
<feature type="repeat" description="WD" evidence="3">
    <location>
        <begin position="1189"/>
        <end position="1231"/>
    </location>
</feature>
<dbReference type="PROSITE" id="PS50082">
    <property type="entry name" value="WD_REPEATS_2"/>
    <property type="match status" value="14"/>
</dbReference>
<dbReference type="PRINTS" id="PR00320">
    <property type="entry name" value="GPROTEINBRPT"/>
</dbReference>
<dbReference type="InterPro" id="IPR027417">
    <property type="entry name" value="P-loop_NTPase"/>
</dbReference>
<dbReference type="InterPro" id="IPR001680">
    <property type="entry name" value="WD40_rpt"/>
</dbReference>
<dbReference type="PANTHER" id="PTHR19879">
    <property type="entry name" value="TRANSCRIPTION INITIATION FACTOR TFIID"/>
    <property type="match status" value="1"/>
</dbReference>
<feature type="repeat" description="WD" evidence="3">
    <location>
        <begin position="1018"/>
        <end position="1059"/>
    </location>
</feature>
<dbReference type="HOGENOM" id="CLU_000288_6_3_1"/>
<dbReference type="OrthoDB" id="538223at2759"/>
<evidence type="ECO:0000313" key="6">
    <source>
        <dbReference type="EMBL" id="KEP51009.1"/>
    </source>
</evidence>
<dbReference type="Gene3D" id="2.130.10.10">
    <property type="entry name" value="YVTN repeat-like/Quinoprotein amine dehydrogenase"/>
    <property type="match status" value="5"/>
</dbReference>
<dbReference type="SMART" id="SM00320">
    <property type="entry name" value="WD40"/>
    <property type="match status" value="14"/>
</dbReference>
<dbReference type="SUPFAM" id="SSF50969">
    <property type="entry name" value="YVTN repeat-like/Quinoprotein amine dehydrogenase"/>
    <property type="match status" value="1"/>
</dbReference>
<dbReference type="PANTHER" id="PTHR19879:SF9">
    <property type="entry name" value="TRANSCRIPTION INITIATION FACTOR TFIID SUBUNIT 5"/>
    <property type="match status" value="1"/>
</dbReference>
<organism evidence="6 7">
    <name type="scientific">Rhizoctonia solani 123E</name>
    <dbReference type="NCBI Taxonomy" id="1423351"/>
    <lineage>
        <taxon>Eukaryota</taxon>
        <taxon>Fungi</taxon>
        <taxon>Dikarya</taxon>
        <taxon>Basidiomycota</taxon>
        <taxon>Agaricomycotina</taxon>
        <taxon>Agaricomycetes</taxon>
        <taxon>Cantharellales</taxon>
        <taxon>Ceratobasidiaceae</taxon>
        <taxon>Rhizoctonia</taxon>
    </lineage>
</organism>
<evidence type="ECO:0000256" key="1">
    <source>
        <dbReference type="ARBA" id="ARBA00022574"/>
    </source>
</evidence>
<feature type="repeat" description="WD" evidence="3">
    <location>
        <begin position="1326"/>
        <end position="1367"/>
    </location>
</feature>